<dbReference type="InterPro" id="IPR036390">
    <property type="entry name" value="WH_DNA-bd_sf"/>
</dbReference>
<keyword evidence="9" id="KW-1185">Reference proteome</keyword>
<dbReference type="AlphaFoldDB" id="A0AAF3EQR7"/>
<dbReference type="GO" id="GO:0005634">
    <property type="term" value="C:nucleus"/>
    <property type="evidence" value="ECO:0007669"/>
    <property type="project" value="UniProtKB-SubCell"/>
</dbReference>
<dbReference type="GO" id="GO:0030527">
    <property type="term" value="F:structural constituent of chromatin"/>
    <property type="evidence" value="ECO:0007669"/>
    <property type="project" value="InterPro"/>
</dbReference>
<feature type="compositionally biased region" description="Basic residues" evidence="7">
    <location>
        <begin position="166"/>
        <end position="177"/>
    </location>
</feature>
<evidence type="ECO:0000259" key="8">
    <source>
        <dbReference type="PROSITE" id="PS51504"/>
    </source>
</evidence>
<dbReference type="Gene3D" id="1.10.10.10">
    <property type="entry name" value="Winged helix-like DNA-binding domain superfamily/Winged helix DNA-binding domain"/>
    <property type="match status" value="1"/>
</dbReference>
<dbReference type="CDD" id="cd00073">
    <property type="entry name" value="H15"/>
    <property type="match status" value="1"/>
</dbReference>
<feature type="domain" description="H15" evidence="8">
    <location>
        <begin position="39"/>
        <end position="115"/>
    </location>
</feature>
<dbReference type="SUPFAM" id="SSF46785">
    <property type="entry name" value="Winged helix' DNA-binding domain"/>
    <property type="match status" value="1"/>
</dbReference>
<dbReference type="FunFam" id="1.10.10.10:FF:000140">
    <property type="entry name" value="Histone H1.0"/>
    <property type="match status" value="1"/>
</dbReference>
<dbReference type="PRINTS" id="PR00624">
    <property type="entry name" value="HISTONEH5"/>
</dbReference>
<comment type="subcellular location">
    <subcellularLocation>
        <location evidence="2">Chromosome</location>
    </subcellularLocation>
    <subcellularLocation>
        <location evidence="1 6">Nucleus</location>
    </subcellularLocation>
</comment>
<evidence type="ECO:0000256" key="5">
    <source>
        <dbReference type="ARBA" id="ARBA00023242"/>
    </source>
</evidence>
<dbReference type="WBParaSite" id="MBELARI_LOCUS16439">
    <property type="protein sequence ID" value="MBELARI_LOCUS16439"/>
    <property type="gene ID" value="MBELARI_LOCUS16439"/>
</dbReference>
<dbReference type="Proteomes" id="UP000887575">
    <property type="component" value="Unassembled WGS sequence"/>
</dbReference>
<feature type="compositionally biased region" description="Low complexity" evidence="7">
    <location>
        <begin position="1"/>
        <end position="18"/>
    </location>
</feature>
<keyword evidence="3 6" id="KW-0158">Chromosome</keyword>
<evidence type="ECO:0000256" key="4">
    <source>
        <dbReference type="ARBA" id="ARBA00023125"/>
    </source>
</evidence>
<dbReference type="InterPro" id="IPR005819">
    <property type="entry name" value="H1/H5"/>
</dbReference>
<dbReference type="SMART" id="SM00526">
    <property type="entry name" value="H15"/>
    <property type="match status" value="1"/>
</dbReference>
<dbReference type="GO" id="GO:0003677">
    <property type="term" value="F:DNA binding"/>
    <property type="evidence" value="ECO:0007669"/>
    <property type="project" value="UniProtKB-KW"/>
</dbReference>
<evidence type="ECO:0000256" key="3">
    <source>
        <dbReference type="ARBA" id="ARBA00022454"/>
    </source>
</evidence>
<protein>
    <recommendedName>
        <fullName evidence="8">H15 domain-containing protein</fullName>
    </recommendedName>
</protein>
<reference evidence="10" key="1">
    <citation type="submission" date="2024-02" db="UniProtKB">
        <authorList>
            <consortium name="WormBaseParasite"/>
        </authorList>
    </citation>
    <scope>IDENTIFICATION</scope>
</reference>
<dbReference type="GO" id="GO:0000786">
    <property type="term" value="C:nucleosome"/>
    <property type="evidence" value="ECO:0007669"/>
    <property type="project" value="InterPro"/>
</dbReference>
<comment type="similarity">
    <text evidence="6">Belongs to the histone H1/H5 family.</text>
</comment>
<feature type="region of interest" description="Disordered" evidence="7">
    <location>
        <begin position="125"/>
        <end position="183"/>
    </location>
</feature>
<evidence type="ECO:0000313" key="9">
    <source>
        <dbReference type="Proteomes" id="UP000887575"/>
    </source>
</evidence>
<name>A0AAF3EQR7_9BILA</name>
<keyword evidence="5 6" id="KW-0539">Nucleus</keyword>
<dbReference type="GO" id="GO:0006334">
    <property type="term" value="P:nucleosome assembly"/>
    <property type="evidence" value="ECO:0007669"/>
    <property type="project" value="InterPro"/>
</dbReference>
<feature type="region of interest" description="Disordered" evidence="7">
    <location>
        <begin position="1"/>
        <end position="39"/>
    </location>
</feature>
<proteinExistence type="inferred from homology"/>
<evidence type="ECO:0000313" key="10">
    <source>
        <dbReference type="WBParaSite" id="MBELARI_LOCUS16439"/>
    </source>
</evidence>
<evidence type="ECO:0000256" key="2">
    <source>
        <dbReference type="ARBA" id="ARBA00004286"/>
    </source>
</evidence>
<dbReference type="InterPro" id="IPR005818">
    <property type="entry name" value="Histone_H1/H5_H15"/>
</dbReference>
<sequence length="295" mass="31541">MSVVAVQPAAAPAPAKAKAPAKPKKTKVAAAKGEKKVAEHPPYSTMIQASIKAMADRKGSSKAAILKHVLQNYRVGGDIKKVNARLCISLKKGADSGLFKRMNGAGASGSFRLGEKAVKKVAKKTLKKPVAKKISTGSPKKAVVKKTTKAKKPAAEKKAKTAASPKKAKTTKPKSPKKNQYQQPIAVSGYPVFPWGVGGIYGNSYRPNPSVVQPPNSGSQSGSTCPKGPYATFLSQQEQEGLHELVVEARKSGASEAQVKEYINRYMQAVLSEEKFEKFTEAMNNFNAARSTFRN</sequence>
<evidence type="ECO:0000256" key="1">
    <source>
        <dbReference type="ARBA" id="ARBA00004123"/>
    </source>
</evidence>
<evidence type="ECO:0000256" key="6">
    <source>
        <dbReference type="RuleBase" id="RU003894"/>
    </source>
</evidence>
<evidence type="ECO:0000256" key="7">
    <source>
        <dbReference type="SAM" id="MobiDB-lite"/>
    </source>
</evidence>
<organism evidence="9 10">
    <name type="scientific">Mesorhabditis belari</name>
    <dbReference type="NCBI Taxonomy" id="2138241"/>
    <lineage>
        <taxon>Eukaryota</taxon>
        <taxon>Metazoa</taxon>
        <taxon>Ecdysozoa</taxon>
        <taxon>Nematoda</taxon>
        <taxon>Chromadorea</taxon>
        <taxon>Rhabditida</taxon>
        <taxon>Rhabditina</taxon>
        <taxon>Rhabditomorpha</taxon>
        <taxon>Rhabditoidea</taxon>
        <taxon>Rhabditidae</taxon>
        <taxon>Mesorhabditinae</taxon>
        <taxon>Mesorhabditis</taxon>
    </lineage>
</organism>
<keyword evidence="4 6" id="KW-0238">DNA-binding</keyword>
<dbReference type="Pfam" id="PF00538">
    <property type="entry name" value="Linker_histone"/>
    <property type="match status" value="1"/>
</dbReference>
<dbReference type="PROSITE" id="PS51504">
    <property type="entry name" value="H15"/>
    <property type="match status" value="1"/>
</dbReference>
<feature type="compositionally biased region" description="Basic residues" evidence="7">
    <location>
        <begin position="142"/>
        <end position="152"/>
    </location>
</feature>
<dbReference type="InterPro" id="IPR036388">
    <property type="entry name" value="WH-like_DNA-bd_sf"/>
</dbReference>
<accession>A0AAF3EQR7</accession>